<evidence type="ECO:0000313" key="1">
    <source>
        <dbReference type="EMBL" id="MCI63370.1"/>
    </source>
</evidence>
<protein>
    <submittedName>
        <fullName evidence="1">Uncharacterized protein</fullName>
    </submittedName>
</protein>
<accession>A0A392TSZ8</accession>
<dbReference type="Proteomes" id="UP000265520">
    <property type="component" value="Unassembled WGS sequence"/>
</dbReference>
<reference evidence="1 2" key="1">
    <citation type="journal article" date="2018" name="Front. Plant Sci.">
        <title>Red Clover (Trifolium pratense) and Zigzag Clover (T. medium) - A Picture of Genomic Similarities and Differences.</title>
        <authorList>
            <person name="Dluhosova J."/>
            <person name="Istvanek J."/>
            <person name="Nedelnik J."/>
            <person name="Repkova J."/>
        </authorList>
    </citation>
    <scope>NUCLEOTIDE SEQUENCE [LARGE SCALE GENOMIC DNA]</scope>
    <source>
        <strain evidence="2">cv. 10/8</strain>
        <tissue evidence="1">Leaf</tissue>
    </source>
</reference>
<keyword evidence="2" id="KW-1185">Reference proteome</keyword>
<evidence type="ECO:0000313" key="2">
    <source>
        <dbReference type="Proteomes" id="UP000265520"/>
    </source>
</evidence>
<feature type="non-terminal residue" evidence="1">
    <location>
        <position position="44"/>
    </location>
</feature>
<organism evidence="1 2">
    <name type="scientific">Trifolium medium</name>
    <dbReference type="NCBI Taxonomy" id="97028"/>
    <lineage>
        <taxon>Eukaryota</taxon>
        <taxon>Viridiplantae</taxon>
        <taxon>Streptophyta</taxon>
        <taxon>Embryophyta</taxon>
        <taxon>Tracheophyta</taxon>
        <taxon>Spermatophyta</taxon>
        <taxon>Magnoliopsida</taxon>
        <taxon>eudicotyledons</taxon>
        <taxon>Gunneridae</taxon>
        <taxon>Pentapetalae</taxon>
        <taxon>rosids</taxon>
        <taxon>fabids</taxon>
        <taxon>Fabales</taxon>
        <taxon>Fabaceae</taxon>
        <taxon>Papilionoideae</taxon>
        <taxon>50 kb inversion clade</taxon>
        <taxon>NPAAA clade</taxon>
        <taxon>Hologalegina</taxon>
        <taxon>IRL clade</taxon>
        <taxon>Trifolieae</taxon>
        <taxon>Trifolium</taxon>
    </lineage>
</organism>
<dbReference type="AlphaFoldDB" id="A0A392TSZ8"/>
<sequence>MTTLDLATALHPKKPRWVKVTLRFSASRDSHIESNNVDTTTRDN</sequence>
<proteinExistence type="predicted"/>
<name>A0A392TSZ8_9FABA</name>
<comment type="caution">
    <text evidence="1">The sequence shown here is derived from an EMBL/GenBank/DDBJ whole genome shotgun (WGS) entry which is preliminary data.</text>
</comment>
<dbReference type="EMBL" id="LXQA010635936">
    <property type="protein sequence ID" value="MCI63370.1"/>
    <property type="molecule type" value="Genomic_DNA"/>
</dbReference>